<dbReference type="Gene3D" id="1.25.10.10">
    <property type="entry name" value="Leucine-rich Repeat Variant"/>
    <property type="match status" value="1"/>
</dbReference>
<dbReference type="RefSeq" id="WP_323263040.1">
    <property type="nucleotide sequence ID" value="NZ_JAYGIE010000103.1"/>
</dbReference>
<keyword evidence="3" id="KW-0067">ATP-binding</keyword>
<name>A0ABU5TP99_9CYAN</name>
<organism evidence="3 4">
    <name type="scientific">Pseudanabaena galeata UHCC 0370</name>
    <dbReference type="NCBI Taxonomy" id="3110310"/>
    <lineage>
        <taxon>Bacteria</taxon>
        <taxon>Bacillati</taxon>
        <taxon>Cyanobacteriota</taxon>
        <taxon>Cyanophyceae</taxon>
        <taxon>Pseudanabaenales</taxon>
        <taxon>Pseudanabaenaceae</taxon>
        <taxon>Pseudanabaena</taxon>
    </lineage>
</organism>
<keyword evidence="3" id="KW-0547">Nucleotide-binding</keyword>
<protein>
    <submittedName>
        <fullName evidence="3">ATP-binding protein</fullName>
    </submittedName>
</protein>
<evidence type="ECO:0000313" key="3">
    <source>
        <dbReference type="EMBL" id="MEA5479907.1"/>
    </source>
</evidence>
<dbReference type="GO" id="GO:0005524">
    <property type="term" value="F:ATP binding"/>
    <property type="evidence" value="ECO:0007669"/>
    <property type="project" value="UniProtKB-KW"/>
</dbReference>
<evidence type="ECO:0000256" key="1">
    <source>
        <dbReference type="ARBA" id="ARBA00022549"/>
    </source>
</evidence>
<dbReference type="Gene3D" id="3.40.50.300">
    <property type="entry name" value="P-loop containing nucleotide triphosphate hydrolases"/>
    <property type="match status" value="1"/>
</dbReference>
<dbReference type="InterPro" id="IPR027417">
    <property type="entry name" value="P-loop_NTPase"/>
</dbReference>
<dbReference type="SUPFAM" id="SSF52540">
    <property type="entry name" value="P-loop containing nucleoside triphosphate hydrolases"/>
    <property type="match status" value="1"/>
</dbReference>
<proteinExistence type="predicted"/>
<keyword evidence="2" id="KW-0605">Phycobilisome</keyword>
<evidence type="ECO:0000256" key="2">
    <source>
        <dbReference type="ARBA" id="ARBA00022738"/>
    </source>
</evidence>
<dbReference type="SUPFAM" id="SSF48371">
    <property type="entry name" value="ARM repeat"/>
    <property type="match status" value="1"/>
</dbReference>
<comment type="caution">
    <text evidence="3">The sequence shown here is derived from an EMBL/GenBank/DDBJ whole genome shotgun (WGS) entry which is preliminary data.</text>
</comment>
<sequence length="1534" mass="175637">MPLTGGATDKFGNRYEGLWTVRHILEILDERADAIRLEPPGNEENGAEFWFDKNGIREYHQVKRQIGAEGRWQLKPLKDKNVLGNFWSILQADPNNICVFISGHAAYQLEEIADRARRSSCLNEFKINFLKAEDQKKSFELLRSQDYWNCSEENAYFTLKRIHTRTVDEYSLRQSNESHAFSLVDGNPVTVIDVLAEYALRMVHHTLAAHEIWHHLETEHNLKRRQWHNDPHILDAIQKANDSYLSPLQSLAIADKVIPHEGVNTVLQKIDANASVMVIGEAGVGKSGVMLQVVQSLQTSSTPFIAFRVDTLSPTPNPQGVGEELGFSASPTNVLAAVAQGRKCVLLIDQLDAVSQTSGHNPNFFNCIEQIIKQASVHKEMRLVIACRKFDLDNDRRFKQLIGEKGIATPVAISRLSHQTIKDFLEELALETATLTNKQLDLLSIPLHLSLLVAVIECTPTKSFTFQTAKDLFDQFWKEKQNKLKARNGNPIQWTKVVDALCDYISDHQEDGLSAPERVVDDCYDDAQLMASEHVLVWSNRQISFFHQAFFDYTFARRFASIGKNLITFLLKREQHLSQRTQVRQILLYERDSERNLYLKDLQEVLASPNIRFHLKQLILSLLASLDDPMPKEWYIVAPLIESVEFSHHVWGILRSSVKWFKLTDSIGIIAKWLQSEDETWVSSTLILMSIWQKELPDRIAELAEPYLNRSDIWNQRLTNLMRFADLSTGRRFFDLFLHLVDTGVYENPTPVGTVERDFWSLLYRLPDQYPEWACEAVRHYLDQRVNSYFASLNSEFRTSQFVDINLRELFPDSQWDREVLTKSAGKAPDAFVKSFLPFMLRVMDLTVIKQGEQPWEDSIWRSRLYGLGYKVSHHLLENMEKALSLLAKDEPNRFREIANSLSNSEFETVQYLLIRAYTANGQEYANEATSYLCANTKRLHTGYSAGNGNVNAAPYWATRLLIQAITPHCSADYLTHLEDILLNYFVPCVSDVRHLWYRKYPHFVLLDAIAPDRISHKASQRLWELRRKYERMNFGITRSAKNAEIEPPRAITANLVPPPILQKAAEIMTDEQWLKAIEKYDYPDGGTRFSKTGELIGGAGSLSQLLENEVKKDLERFVKLADRIPDVVNPTYFNGILRGLAESELEVDVHSLSRVIHRCHNLPNKPHGRSISWLVEKRPNLSWSNSILNILTHYAVNDPDPQQELWKTEAQGGGYYYESDIYSAGINSTRGNAVGAIAKLIFADSDHAAFFQDSLRKIVTDSSLAVRSCAAETLIAVINYDRSFAVRLFQQLCDTDELLLGTYPVERFLYYALQSHFQELKPILDRAITSTVPSVAKVGATQACVISLVIEDGQALANRCLSGTVVHRKAAAEVFGANFRLAEFREFCEQSLIQLFNDKEREVREKASHCFFHIQNKQIEEYASLIESFVESLAFSENYSELIRALEKSTTKLPEKIILRLCERFIDIVLTDRVLDVQTITKLILQSYSQTRNQNLQSICLDLIDRLSKMETYGLQQSLDMYEDYGFFVALHI</sequence>
<keyword evidence="4" id="KW-1185">Reference proteome</keyword>
<dbReference type="CDD" id="cd00009">
    <property type="entry name" value="AAA"/>
    <property type="match status" value="1"/>
</dbReference>
<dbReference type="InterPro" id="IPR016024">
    <property type="entry name" value="ARM-type_fold"/>
</dbReference>
<dbReference type="EMBL" id="JAYGIE010000103">
    <property type="protein sequence ID" value="MEA5479907.1"/>
    <property type="molecule type" value="Genomic_DNA"/>
</dbReference>
<accession>A0ABU5TP99</accession>
<evidence type="ECO:0000313" key="4">
    <source>
        <dbReference type="Proteomes" id="UP001301388"/>
    </source>
</evidence>
<gene>
    <name evidence="3" type="ORF">VB774_19955</name>
</gene>
<dbReference type="InterPro" id="IPR011989">
    <property type="entry name" value="ARM-like"/>
</dbReference>
<reference evidence="3 4" key="1">
    <citation type="submission" date="2023-12" db="EMBL/GenBank/DDBJ databases">
        <title>Baltic Sea Cyanobacteria.</title>
        <authorList>
            <person name="Delbaje E."/>
            <person name="Fewer D.P."/>
            <person name="Shishido T.K."/>
        </authorList>
    </citation>
    <scope>NUCLEOTIDE SEQUENCE [LARGE SCALE GENOMIC DNA]</scope>
    <source>
        <strain evidence="3 4">UHCC 0370</strain>
    </source>
</reference>
<dbReference type="Proteomes" id="UP001301388">
    <property type="component" value="Unassembled WGS sequence"/>
</dbReference>
<keyword evidence="1" id="KW-0042">Antenna complex</keyword>